<evidence type="ECO:0000313" key="3">
    <source>
        <dbReference type="EMBL" id="CAI8053007.1"/>
    </source>
</evidence>
<keyword evidence="1" id="KW-0472">Membrane</keyword>
<dbReference type="Proteomes" id="UP001174909">
    <property type="component" value="Unassembled WGS sequence"/>
</dbReference>
<sequence length="455" mass="49454">MTLHLDWEGPQLDERDGSVTSYEVNCTSSFGYYHLVSVDVGLLEYDLVNLAPFSNYTCCASALTTNGNSSTVCATEETLQDIPSDVPQNVTVNNHSAYAVIIEWEPPLTPNGIITLYTIYADYNNGTSQEIDVKATDRIYKLNGLSPHQLISINISASTVIGEGPLSSTISERTSQAEPFVPYTVVVSAFTHAGEGIALSQIIFSEEGVPSVEPELILSERTDATSLHLLWEALSLEELRGFLDSYVVVFEELNTYQCLDLDPLTSQSVLVQEVFITISYGLMPGKEYCVEVAAETSAGAGISTKITIPCVQLSVDQYCSVELTELGNGDCISTTVPPPPETTTKTTADSLNVTEQSEASAHESVEVPVFALGGSAGVLALIIIIVIVATFCVALRCTRRNKKHIVQQPRSRLRDSFENDCAAVMENPLYAGVKEEKLRGLPSYDELEEMSNKCN</sequence>
<keyword evidence="3" id="KW-0675">Receptor</keyword>
<feature type="domain" description="Fibronectin type-III" evidence="2">
    <location>
        <begin position="210"/>
        <end position="316"/>
    </location>
</feature>
<feature type="domain" description="Fibronectin type-III" evidence="2">
    <location>
        <begin position="86"/>
        <end position="177"/>
    </location>
</feature>
<feature type="transmembrane region" description="Helical" evidence="1">
    <location>
        <begin position="369"/>
        <end position="395"/>
    </location>
</feature>
<dbReference type="SUPFAM" id="SSF49265">
    <property type="entry name" value="Fibronectin type III"/>
    <property type="match status" value="2"/>
</dbReference>
<comment type="caution">
    <text evidence="3">The sequence shown here is derived from an EMBL/GenBank/DDBJ whole genome shotgun (WGS) entry which is preliminary data.</text>
</comment>
<keyword evidence="1" id="KW-0812">Transmembrane</keyword>
<keyword evidence="4" id="KW-1185">Reference proteome</keyword>
<dbReference type="PROSITE" id="PS50853">
    <property type="entry name" value="FN3"/>
    <property type="match status" value="3"/>
</dbReference>
<name>A0AA35XJB1_GEOBA</name>
<feature type="domain" description="Fibronectin type-III" evidence="2">
    <location>
        <begin position="1"/>
        <end position="85"/>
    </location>
</feature>
<dbReference type="PANTHER" id="PTHR46957">
    <property type="entry name" value="CYTOKINE RECEPTOR"/>
    <property type="match status" value="1"/>
</dbReference>
<dbReference type="GO" id="GO:0016020">
    <property type="term" value="C:membrane"/>
    <property type="evidence" value="ECO:0007669"/>
    <property type="project" value="UniProtKB-SubCell"/>
</dbReference>
<reference evidence="3" key="1">
    <citation type="submission" date="2023-03" db="EMBL/GenBank/DDBJ databases">
        <authorList>
            <person name="Steffen K."/>
            <person name="Cardenas P."/>
        </authorList>
    </citation>
    <scope>NUCLEOTIDE SEQUENCE</scope>
</reference>
<dbReference type="InterPro" id="IPR013783">
    <property type="entry name" value="Ig-like_fold"/>
</dbReference>
<organism evidence="3 4">
    <name type="scientific">Geodia barretti</name>
    <name type="common">Barrett's horny sponge</name>
    <dbReference type="NCBI Taxonomy" id="519541"/>
    <lineage>
        <taxon>Eukaryota</taxon>
        <taxon>Metazoa</taxon>
        <taxon>Porifera</taxon>
        <taxon>Demospongiae</taxon>
        <taxon>Heteroscleromorpha</taxon>
        <taxon>Tetractinellida</taxon>
        <taxon>Astrophorina</taxon>
        <taxon>Geodiidae</taxon>
        <taxon>Geodia</taxon>
    </lineage>
</organism>
<dbReference type="InterPro" id="IPR036116">
    <property type="entry name" value="FN3_sf"/>
</dbReference>
<dbReference type="PANTHER" id="PTHR46957:SF3">
    <property type="entry name" value="CYTOKINE RECEPTOR"/>
    <property type="match status" value="1"/>
</dbReference>
<keyword evidence="1" id="KW-1133">Transmembrane helix</keyword>
<dbReference type="CDD" id="cd00063">
    <property type="entry name" value="FN3"/>
    <property type="match status" value="2"/>
</dbReference>
<dbReference type="InterPro" id="IPR050713">
    <property type="entry name" value="RTP_Phos/Ushers"/>
</dbReference>
<dbReference type="SMART" id="SM00060">
    <property type="entry name" value="FN3"/>
    <property type="match status" value="2"/>
</dbReference>
<protein>
    <submittedName>
        <fullName evidence="3">Receptor-type tyrosine-protein phosphatase delta</fullName>
    </submittedName>
</protein>
<evidence type="ECO:0000256" key="1">
    <source>
        <dbReference type="SAM" id="Phobius"/>
    </source>
</evidence>
<dbReference type="Pfam" id="PF00041">
    <property type="entry name" value="fn3"/>
    <property type="match status" value="1"/>
</dbReference>
<gene>
    <name evidence="3" type="ORF">GBAR_LOCUS28994</name>
</gene>
<evidence type="ECO:0000313" key="4">
    <source>
        <dbReference type="Proteomes" id="UP001174909"/>
    </source>
</evidence>
<proteinExistence type="predicted"/>
<evidence type="ECO:0000259" key="2">
    <source>
        <dbReference type="PROSITE" id="PS50853"/>
    </source>
</evidence>
<dbReference type="InterPro" id="IPR003961">
    <property type="entry name" value="FN3_dom"/>
</dbReference>
<dbReference type="AlphaFoldDB" id="A0AA35XJB1"/>
<accession>A0AA35XJB1</accession>
<dbReference type="EMBL" id="CASHTH010004060">
    <property type="protein sequence ID" value="CAI8053007.1"/>
    <property type="molecule type" value="Genomic_DNA"/>
</dbReference>
<dbReference type="Gene3D" id="2.60.40.10">
    <property type="entry name" value="Immunoglobulins"/>
    <property type="match status" value="3"/>
</dbReference>